<dbReference type="Gene3D" id="3.10.180.10">
    <property type="entry name" value="2,3-Dihydroxybiphenyl 1,2-Dioxygenase, domain 1"/>
    <property type="match status" value="1"/>
</dbReference>
<feature type="domain" description="VOC" evidence="1">
    <location>
        <begin position="6"/>
        <end position="130"/>
    </location>
</feature>
<evidence type="ECO:0000313" key="3">
    <source>
        <dbReference type="Proteomes" id="UP000037146"/>
    </source>
</evidence>
<sequence length="138" mass="15551">MGVQAEKIFVNLPVKDLNKSVDFFSKIGFEFNAQFTDENATCMVISDHIFVMLLVEDYFKDFTKKEIPDATKNSEVILAISVESKGKVDELVDRALAAGGKASSDPVDHGFMYQWSFQDIDGHQWELCYMDDSAVHQA</sequence>
<dbReference type="GO" id="GO:0051213">
    <property type="term" value="F:dioxygenase activity"/>
    <property type="evidence" value="ECO:0007669"/>
    <property type="project" value="UniProtKB-KW"/>
</dbReference>
<dbReference type="RefSeq" id="WP_049680335.1">
    <property type="nucleotide sequence ID" value="NZ_LFZW01000001.1"/>
</dbReference>
<dbReference type="InterPro" id="IPR029068">
    <property type="entry name" value="Glyas_Bleomycin-R_OHBP_Dase"/>
</dbReference>
<organism evidence="2 3">
    <name type="scientific">Peribacillus loiseleuriae</name>
    <dbReference type="NCBI Taxonomy" id="1679170"/>
    <lineage>
        <taxon>Bacteria</taxon>
        <taxon>Bacillati</taxon>
        <taxon>Bacillota</taxon>
        <taxon>Bacilli</taxon>
        <taxon>Bacillales</taxon>
        <taxon>Bacillaceae</taxon>
        <taxon>Peribacillus</taxon>
    </lineage>
</organism>
<dbReference type="Pfam" id="PF22677">
    <property type="entry name" value="Ble-like_N"/>
    <property type="match status" value="1"/>
</dbReference>
<dbReference type="AlphaFoldDB" id="A0A0K9GQU7"/>
<gene>
    <name evidence="2" type="ORF">AC625_05355</name>
</gene>
<dbReference type="Proteomes" id="UP000037146">
    <property type="component" value="Unassembled WGS sequence"/>
</dbReference>
<accession>A0A0K9GQU7</accession>
<reference evidence="3" key="1">
    <citation type="submission" date="2015-07" db="EMBL/GenBank/DDBJ databases">
        <title>Genome sequencing project for genomic taxonomy and phylogenomics of Bacillus-like bacteria.</title>
        <authorList>
            <person name="Liu B."/>
            <person name="Wang J."/>
            <person name="Zhu Y."/>
            <person name="Liu G."/>
            <person name="Chen Q."/>
            <person name="Chen Z."/>
            <person name="Lan J."/>
            <person name="Che J."/>
            <person name="Ge C."/>
            <person name="Shi H."/>
            <person name="Pan Z."/>
            <person name="Liu X."/>
        </authorList>
    </citation>
    <scope>NUCLEOTIDE SEQUENCE [LARGE SCALE GENOMIC DNA]</scope>
    <source>
        <strain evidence="3">FJAT-27997</strain>
    </source>
</reference>
<keyword evidence="2" id="KW-0560">Oxidoreductase</keyword>
<keyword evidence="3" id="KW-1185">Reference proteome</keyword>
<protein>
    <submittedName>
        <fullName evidence="2">Extradiol dioxygenase</fullName>
    </submittedName>
</protein>
<dbReference type="SUPFAM" id="SSF54593">
    <property type="entry name" value="Glyoxalase/Bleomycin resistance protein/Dihydroxybiphenyl dioxygenase"/>
    <property type="match status" value="1"/>
</dbReference>
<comment type="caution">
    <text evidence="2">The sequence shown here is derived from an EMBL/GenBank/DDBJ whole genome shotgun (WGS) entry which is preliminary data.</text>
</comment>
<dbReference type="PANTHER" id="PTHR36503:SF2">
    <property type="entry name" value="BLR2408 PROTEIN"/>
    <property type="match status" value="1"/>
</dbReference>
<evidence type="ECO:0000259" key="1">
    <source>
        <dbReference type="PROSITE" id="PS51819"/>
    </source>
</evidence>
<dbReference type="OrthoDB" id="9798430at2"/>
<name>A0A0K9GQU7_9BACI</name>
<dbReference type="EMBL" id="LFZW01000001">
    <property type="protein sequence ID" value="KMY49003.1"/>
    <property type="molecule type" value="Genomic_DNA"/>
</dbReference>
<dbReference type="InterPro" id="IPR037523">
    <property type="entry name" value="VOC_core"/>
</dbReference>
<dbReference type="PANTHER" id="PTHR36503">
    <property type="entry name" value="BLR2520 PROTEIN"/>
    <property type="match status" value="1"/>
</dbReference>
<keyword evidence="2" id="KW-0223">Dioxygenase</keyword>
<proteinExistence type="predicted"/>
<evidence type="ECO:0000313" key="2">
    <source>
        <dbReference type="EMBL" id="KMY49003.1"/>
    </source>
</evidence>
<dbReference type="STRING" id="1679170.AC625_05355"/>
<dbReference type="InterPro" id="IPR053863">
    <property type="entry name" value="Glyoxy/Ble-like_N"/>
</dbReference>
<dbReference type="PATRIC" id="fig|1679170.3.peg.1145"/>
<dbReference type="PROSITE" id="PS51819">
    <property type="entry name" value="VOC"/>
    <property type="match status" value="1"/>
</dbReference>